<dbReference type="EMBL" id="CP106982">
    <property type="protein sequence ID" value="UYF91757.1"/>
    <property type="molecule type" value="Genomic_DNA"/>
</dbReference>
<dbReference type="AlphaFoldDB" id="A0AA46SB61"/>
<dbReference type="SMART" id="SM00849">
    <property type="entry name" value="Lactamase_B"/>
    <property type="match status" value="1"/>
</dbReference>
<gene>
    <name evidence="2" type="ORF">OCS65_14515</name>
</gene>
<dbReference type="SUPFAM" id="SSF56281">
    <property type="entry name" value="Metallo-hydrolase/oxidoreductase"/>
    <property type="match status" value="1"/>
</dbReference>
<dbReference type="CDD" id="cd07721">
    <property type="entry name" value="yflN-like_MBL-fold"/>
    <property type="match status" value="1"/>
</dbReference>
<organism evidence="2 3">
    <name type="scientific">Rhodococcus aetherivorans</name>
    <dbReference type="NCBI Taxonomy" id="191292"/>
    <lineage>
        <taxon>Bacteria</taxon>
        <taxon>Bacillati</taxon>
        <taxon>Actinomycetota</taxon>
        <taxon>Actinomycetes</taxon>
        <taxon>Mycobacteriales</taxon>
        <taxon>Nocardiaceae</taxon>
        <taxon>Rhodococcus</taxon>
    </lineage>
</organism>
<dbReference type="Gene3D" id="2.30.110.10">
    <property type="entry name" value="Electron Transport, Fmn-binding Protein, Chain A"/>
    <property type="match status" value="1"/>
</dbReference>
<dbReference type="GO" id="GO:0016491">
    <property type="term" value="F:oxidoreductase activity"/>
    <property type="evidence" value="ECO:0007669"/>
    <property type="project" value="InterPro"/>
</dbReference>
<sequence length="450" mass="48561">MTFRARPHQIAPGVHLLRAGRSAAASNVYLIASGSTWVLVDAAWAGSAETITAAAESLFGTGTKPAAILLTHLHPDHSGAAGALARTWGVPVYVHPAELPMAPGRYLPEYTMPLDRWVVIPLMRLLPRRTRARIEQAGSLTDVVRPLGPGGVVPALPDWQWVHTPGHTPGHVAYLRRSDGVLIAGDAAVTVDLNSVLGTLTGRRRLAGPPRYTTWDQPAAVRSVAALAALEPRVLAPGHGLPLATAAAEALHHLARKLDRPRAGRLRRGLRTLRVAVAAPRYGGAGRYRPPPLVYARLQWLGHALTRLRLSPRYVVTLEVPGRRSGVVRRTNLVLLDHDGEQYLLSLAGQSQWARNVGAAGGRAMLARGRRRRAVTLVEVPVADRAGLLRAYLLRGGRQPGNRRIAREADMYFGLAGAPTLEELAAVAPRYPVFRVTDSGQPAHQTRAPR</sequence>
<dbReference type="RefSeq" id="WP_006936539.1">
    <property type="nucleotide sequence ID" value="NZ_CAVJ010000100.1"/>
</dbReference>
<dbReference type="InterPro" id="IPR050855">
    <property type="entry name" value="NDM-1-like"/>
</dbReference>
<dbReference type="InterPro" id="IPR036866">
    <property type="entry name" value="RibonucZ/Hydroxyglut_hydro"/>
</dbReference>
<dbReference type="InterPro" id="IPR004378">
    <property type="entry name" value="F420H2_quin_Rdtase"/>
</dbReference>
<dbReference type="InterPro" id="IPR012349">
    <property type="entry name" value="Split_barrel_FMN-bd"/>
</dbReference>
<protein>
    <submittedName>
        <fullName evidence="2">Nitroreductase/quinone reductase family protein</fullName>
    </submittedName>
</protein>
<evidence type="ECO:0000313" key="3">
    <source>
        <dbReference type="Proteomes" id="UP001163947"/>
    </source>
</evidence>
<dbReference type="GeneID" id="83621654"/>
<reference evidence="2" key="1">
    <citation type="submission" date="2022-09" db="EMBL/GenBank/DDBJ databases">
        <title>The genome sequence of Rhodococcus aetherivorans N1.</title>
        <authorList>
            <person name="Jiang W."/>
        </authorList>
    </citation>
    <scope>NUCLEOTIDE SEQUENCE</scope>
    <source>
        <strain evidence="2">N1</strain>
    </source>
</reference>
<evidence type="ECO:0000259" key="1">
    <source>
        <dbReference type="SMART" id="SM00849"/>
    </source>
</evidence>
<dbReference type="InterPro" id="IPR001279">
    <property type="entry name" value="Metallo-B-lactamas"/>
</dbReference>
<dbReference type="Proteomes" id="UP001163947">
    <property type="component" value="Chromosome"/>
</dbReference>
<dbReference type="Gene3D" id="3.60.15.10">
    <property type="entry name" value="Ribonuclease Z/Hydroxyacylglutathione hydrolase-like"/>
    <property type="match status" value="1"/>
</dbReference>
<name>A0AA46SB61_9NOCA</name>
<dbReference type="PANTHER" id="PTHR42951">
    <property type="entry name" value="METALLO-BETA-LACTAMASE DOMAIN-CONTAINING"/>
    <property type="match status" value="1"/>
</dbReference>
<accession>A0AA46SB61</accession>
<evidence type="ECO:0000313" key="2">
    <source>
        <dbReference type="EMBL" id="UYF91757.1"/>
    </source>
</evidence>
<dbReference type="Pfam" id="PF00753">
    <property type="entry name" value="Lactamase_B"/>
    <property type="match status" value="1"/>
</dbReference>
<dbReference type="Pfam" id="PF04075">
    <property type="entry name" value="F420H2_quin_red"/>
    <property type="match status" value="1"/>
</dbReference>
<dbReference type="PANTHER" id="PTHR42951:SF17">
    <property type="entry name" value="METALLO-BETA-LACTAMASE DOMAIN-CONTAINING PROTEIN"/>
    <property type="match status" value="1"/>
</dbReference>
<proteinExistence type="predicted"/>
<feature type="domain" description="Metallo-beta-lactamase" evidence="1">
    <location>
        <begin position="25"/>
        <end position="239"/>
    </location>
</feature>